<keyword evidence="1" id="KW-0812">Transmembrane</keyword>
<dbReference type="AlphaFoldDB" id="A0A367UHV9"/>
<keyword evidence="1" id="KW-0472">Membrane</keyword>
<evidence type="ECO:0000313" key="3">
    <source>
        <dbReference type="Proteomes" id="UP000252419"/>
    </source>
</evidence>
<accession>A0A367UHV9</accession>
<evidence type="ECO:0000256" key="1">
    <source>
        <dbReference type="SAM" id="Phobius"/>
    </source>
</evidence>
<gene>
    <name evidence="2" type="ORF">TH5_00485</name>
</gene>
<protein>
    <submittedName>
        <fullName evidence="2">Uncharacterized protein</fullName>
    </submittedName>
</protein>
<dbReference type="EMBL" id="JPWA01000001">
    <property type="protein sequence ID" value="RCK07591.1"/>
    <property type="molecule type" value="Genomic_DNA"/>
</dbReference>
<name>A0A367UHV9_9PROT</name>
<evidence type="ECO:0000313" key="2">
    <source>
        <dbReference type="EMBL" id="RCK07591.1"/>
    </source>
</evidence>
<organism evidence="2 3">
    <name type="scientific">Thalassospira xianhensis MCCC 1A02616</name>
    <dbReference type="NCBI Taxonomy" id="1177929"/>
    <lineage>
        <taxon>Bacteria</taxon>
        <taxon>Pseudomonadati</taxon>
        <taxon>Pseudomonadota</taxon>
        <taxon>Alphaproteobacteria</taxon>
        <taxon>Rhodospirillales</taxon>
        <taxon>Thalassospiraceae</taxon>
        <taxon>Thalassospira</taxon>
    </lineage>
</organism>
<keyword evidence="1" id="KW-1133">Transmembrane helix</keyword>
<feature type="transmembrane region" description="Helical" evidence="1">
    <location>
        <begin position="22"/>
        <end position="42"/>
    </location>
</feature>
<dbReference type="Proteomes" id="UP000252419">
    <property type="component" value="Unassembled WGS sequence"/>
</dbReference>
<proteinExistence type="predicted"/>
<reference evidence="2 3" key="1">
    <citation type="submission" date="2014-07" db="EMBL/GenBank/DDBJ databases">
        <title>Draft genome sequence of Thalassospira xianhensis P-4 (MCCC 1A02616).</title>
        <authorList>
            <person name="Lai Q."/>
            <person name="Shao Z."/>
        </authorList>
    </citation>
    <scope>NUCLEOTIDE SEQUENCE [LARGE SCALE GENOMIC DNA]</scope>
    <source>
        <strain evidence="2 3">MCCC 1A02616</strain>
    </source>
</reference>
<sequence length="119" mass="13404">MRCAQFTSWWSVMKTSNLAKQVHFYLFFSMPVIASLLAAFVIHDIKQKSEDLAAYSPVITVMLRSCYADEGQTDRQNTLRALGVPDEKMKTFCASEKKVAEASSLYKAELQRQQTAGAE</sequence>
<keyword evidence="3" id="KW-1185">Reference proteome</keyword>
<comment type="caution">
    <text evidence="2">The sequence shown here is derived from an EMBL/GenBank/DDBJ whole genome shotgun (WGS) entry which is preliminary data.</text>
</comment>